<keyword evidence="2" id="KW-0328">Glycosyltransferase</keyword>
<dbReference type="InterPro" id="IPR050194">
    <property type="entry name" value="Glycosyltransferase_grp1"/>
</dbReference>
<dbReference type="GO" id="GO:0016757">
    <property type="term" value="F:glycosyltransferase activity"/>
    <property type="evidence" value="ECO:0007669"/>
    <property type="project" value="UniProtKB-KW"/>
</dbReference>
<evidence type="ECO:0000313" key="2">
    <source>
        <dbReference type="EMBL" id="SHK74758.1"/>
    </source>
</evidence>
<dbReference type="SUPFAM" id="SSF53756">
    <property type="entry name" value="UDP-Glycosyltransferase/glycogen phosphorylase"/>
    <property type="match status" value="1"/>
</dbReference>
<keyword evidence="3" id="KW-1185">Reference proteome</keyword>
<dbReference type="RefSeq" id="WP_073124610.1">
    <property type="nucleotide sequence ID" value="NZ_JAHKPL010000002.1"/>
</dbReference>
<dbReference type="PANTHER" id="PTHR45947">
    <property type="entry name" value="SULFOQUINOVOSYL TRANSFERASE SQD2"/>
    <property type="match status" value="1"/>
</dbReference>
<dbReference type="Pfam" id="PF00534">
    <property type="entry name" value="Glycos_transf_1"/>
    <property type="match status" value="1"/>
</dbReference>
<sequence>MFTLVDCNNFWSPSGGGVRRYHLEKMEYFKDRADVKYVFVMHDSETYTEQIGSNAYIEHLKVPKVFGNWEYRYLTNSDRIAPLLVKHDPDAIEVGSPYIMPRIVNNVVTKHHLKARVYGFWHADFPVTYVKRFLSGLPFSLDQRGEELAWAYARKNYNRMTGVLASSEIILDRMKLNGIENTHFVPLGVNEVLFNPDKKDLSLVEELKAGDSNRLVMFFPHRFCKEKGLDVLLDAYPILCEKLNVEPTLVLAGMGPDIKRVQLAAEKYEHVHFKGFIQSKEEMATYYASADLGFALSAWETFGLSLVEALSAGLPLIAAGDGAAKEHIDRSGAGYVLDTVTPENLAEMIVAFVNSSERVSFKVKAREYAKHLNWKNCFDKLLRIYQES</sequence>
<name>A0A1M6UZZ6_REIAG</name>
<dbReference type="EMBL" id="FRAA01000008">
    <property type="protein sequence ID" value="SHK74758.1"/>
    <property type="molecule type" value="Genomic_DNA"/>
</dbReference>
<reference evidence="3" key="1">
    <citation type="submission" date="2016-11" db="EMBL/GenBank/DDBJ databases">
        <authorList>
            <person name="Varghese N."/>
            <person name="Submissions S."/>
        </authorList>
    </citation>
    <scope>NUCLEOTIDE SEQUENCE [LARGE SCALE GENOMIC DNA]</scope>
    <source>
        <strain evidence="3">DSM 26134</strain>
    </source>
</reference>
<feature type="domain" description="Glycosyl transferase family 1" evidence="1">
    <location>
        <begin position="212"/>
        <end position="360"/>
    </location>
</feature>
<evidence type="ECO:0000313" key="3">
    <source>
        <dbReference type="Proteomes" id="UP000184474"/>
    </source>
</evidence>
<proteinExistence type="predicted"/>
<dbReference type="STRING" id="156994.SAMN04488028_10864"/>
<evidence type="ECO:0000259" key="1">
    <source>
        <dbReference type="Pfam" id="PF00534"/>
    </source>
</evidence>
<dbReference type="AlphaFoldDB" id="A0A1M6UZZ6"/>
<accession>A0A1M6UZZ6</accession>
<dbReference type="InterPro" id="IPR001296">
    <property type="entry name" value="Glyco_trans_1"/>
</dbReference>
<organism evidence="2 3">
    <name type="scientific">Reichenbachiella agariperforans</name>
    <dbReference type="NCBI Taxonomy" id="156994"/>
    <lineage>
        <taxon>Bacteria</taxon>
        <taxon>Pseudomonadati</taxon>
        <taxon>Bacteroidota</taxon>
        <taxon>Cytophagia</taxon>
        <taxon>Cytophagales</taxon>
        <taxon>Reichenbachiellaceae</taxon>
        <taxon>Reichenbachiella</taxon>
    </lineage>
</organism>
<protein>
    <submittedName>
        <fullName evidence="2">Alpha-1,6-mannosyltransferase</fullName>
    </submittedName>
</protein>
<gene>
    <name evidence="2" type="ORF">SAMN04488028_10864</name>
</gene>
<dbReference type="Gene3D" id="3.40.50.2000">
    <property type="entry name" value="Glycogen Phosphorylase B"/>
    <property type="match status" value="2"/>
</dbReference>
<dbReference type="PANTHER" id="PTHR45947:SF3">
    <property type="entry name" value="SULFOQUINOVOSYL TRANSFERASE SQD2"/>
    <property type="match status" value="1"/>
</dbReference>
<keyword evidence="2" id="KW-0808">Transferase</keyword>
<dbReference type="Proteomes" id="UP000184474">
    <property type="component" value="Unassembled WGS sequence"/>
</dbReference>